<feature type="non-terminal residue" evidence="2">
    <location>
        <position position="122"/>
    </location>
</feature>
<dbReference type="EMBL" id="CACTIH010009730">
    <property type="protein sequence ID" value="CAA3032888.1"/>
    <property type="molecule type" value="Genomic_DNA"/>
</dbReference>
<evidence type="ECO:0000256" key="1">
    <source>
        <dbReference type="SAM" id="MobiDB-lite"/>
    </source>
</evidence>
<feature type="region of interest" description="Disordered" evidence="1">
    <location>
        <begin position="1"/>
        <end position="34"/>
    </location>
</feature>
<proteinExistence type="predicted"/>
<evidence type="ECO:0000313" key="3">
    <source>
        <dbReference type="Proteomes" id="UP000594638"/>
    </source>
</evidence>
<gene>
    <name evidence="2" type="ORF">OLEA9_A035531</name>
</gene>
<dbReference type="AlphaFoldDB" id="A0A8S0VKZ0"/>
<protein>
    <submittedName>
        <fullName evidence="2">Uncharacterized protein</fullName>
    </submittedName>
</protein>
<comment type="caution">
    <text evidence="2">The sequence shown here is derived from an EMBL/GenBank/DDBJ whole genome shotgun (WGS) entry which is preliminary data.</text>
</comment>
<feature type="compositionally biased region" description="Polar residues" evidence="1">
    <location>
        <begin position="1"/>
        <end position="10"/>
    </location>
</feature>
<sequence length="122" mass="12702">MSSLSKTVTRSTERGCDFGDASSSKGSGGDVATAPSKVVPVAPHTFDNASVFAGASANAILVLRLYSSIGTRRLRRCTFLPAPHLHGYGDIDDVDGGGFGRHDRGRGGDSGFSVQCRCAIVR</sequence>
<dbReference type="Gramene" id="OE9A035531T1">
    <property type="protein sequence ID" value="OE9A035531C1"/>
    <property type="gene ID" value="OE9A035531"/>
</dbReference>
<name>A0A8S0VKZ0_OLEEU</name>
<organism evidence="2 3">
    <name type="scientific">Olea europaea subsp. europaea</name>
    <dbReference type="NCBI Taxonomy" id="158383"/>
    <lineage>
        <taxon>Eukaryota</taxon>
        <taxon>Viridiplantae</taxon>
        <taxon>Streptophyta</taxon>
        <taxon>Embryophyta</taxon>
        <taxon>Tracheophyta</taxon>
        <taxon>Spermatophyta</taxon>
        <taxon>Magnoliopsida</taxon>
        <taxon>eudicotyledons</taxon>
        <taxon>Gunneridae</taxon>
        <taxon>Pentapetalae</taxon>
        <taxon>asterids</taxon>
        <taxon>lamiids</taxon>
        <taxon>Lamiales</taxon>
        <taxon>Oleaceae</taxon>
        <taxon>Oleeae</taxon>
        <taxon>Olea</taxon>
    </lineage>
</organism>
<keyword evidence="3" id="KW-1185">Reference proteome</keyword>
<accession>A0A8S0VKZ0</accession>
<evidence type="ECO:0000313" key="2">
    <source>
        <dbReference type="EMBL" id="CAA3032888.1"/>
    </source>
</evidence>
<dbReference type="Proteomes" id="UP000594638">
    <property type="component" value="Unassembled WGS sequence"/>
</dbReference>
<reference evidence="2 3" key="1">
    <citation type="submission" date="2019-12" db="EMBL/GenBank/DDBJ databases">
        <authorList>
            <person name="Alioto T."/>
            <person name="Alioto T."/>
            <person name="Gomez Garrido J."/>
        </authorList>
    </citation>
    <scope>NUCLEOTIDE SEQUENCE [LARGE SCALE GENOMIC DNA]</scope>
</reference>